<feature type="signal peptide" evidence="1">
    <location>
        <begin position="1"/>
        <end position="22"/>
    </location>
</feature>
<keyword evidence="1" id="KW-0732">Signal</keyword>
<dbReference type="EMBL" id="JAUHJS010000004">
    <property type="protein sequence ID" value="MDN4165640.1"/>
    <property type="molecule type" value="Genomic_DNA"/>
</dbReference>
<evidence type="ECO:0000256" key="1">
    <source>
        <dbReference type="SAM" id="SignalP"/>
    </source>
</evidence>
<dbReference type="Proteomes" id="UP001168552">
    <property type="component" value="Unassembled WGS sequence"/>
</dbReference>
<sequence>MKKILSLSLLLALAFSLQTCNSVVCECASSSGFSFNLKDEISEVDMVFESREIDFDQMEMLAVNEQTQDTLVVPLRKERYSEGDSILYVDDEDFLSHFVLRINKNKSHTLRMNLAEASSGCCKGTLEYGGMRFDEVLYLPSRYDHFDIYLDE</sequence>
<dbReference type="RefSeq" id="WP_320004170.1">
    <property type="nucleotide sequence ID" value="NZ_JAUHJS010000004.1"/>
</dbReference>
<evidence type="ECO:0000313" key="2">
    <source>
        <dbReference type="EMBL" id="MDN4165640.1"/>
    </source>
</evidence>
<organism evidence="2 3">
    <name type="scientific">Shiella aurantiaca</name>
    <dbReference type="NCBI Taxonomy" id="3058365"/>
    <lineage>
        <taxon>Bacteria</taxon>
        <taxon>Pseudomonadati</taxon>
        <taxon>Bacteroidota</taxon>
        <taxon>Cytophagia</taxon>
        <taxon>Cytophagales</taxon>
        <taxon>Shiellaceae</taxon>
        <taxon>Shiella</taxon>
    </lineage>
</organism>
<keyword evidence="3" id="KW-1185">Reference proteome</keyword>
<protein>
    <recommendedName>
        <fullName evidence="4">Lipoprotein</fullName>
    </recommendedName>
</protein>
<reference evidence="2" key="1">
    <citation type="submission" date="2023-06" db="EMBL/GenBank/DDBJ databases">
        <title>Cytophagales bacterium Strain LB-30, isolated from soil.</title>
        <authorList>
            <person name="Liu B."/>
        </authorList>
    </citation>
    <scope>NUCLEOTIDE SEQUENCE</scope>
    <source>
        <strain evidence="2">LB-30</strain>
    </source>
</reference>
<comment type="caution">
    <text evidence="2">The sequence shown here is derived from an EMBL/GenBank/DDBJ whole genome shotgun (WGS) entry which is preliminary data.</text>
</comment>
<evidence type="ECO:0000313" key="3">
    <source>
        <dbReference type="Proteomes" id="UP001168552"/>
    </source>
</evidence>
<proteinExistence type="predicted"/>
<accession>A0ABT8F5A9</accession>
<name>A0ABT8F5A9_9BACT</name>
<feature type="chain" id="PRO_5046783945" description="Lipoprotein" evidence="1">
    <location>
        <begin position="23"/>
        <end position="152"/>
    </location>
</feature>
<evidence type="ECO:0008006" key="4">
    <source>
        <dbReference type="Google" id="ProtNLM"/>
    </source>
</evidence>
<gene>
    <name evidence="2" type="ORF">QWY31_09010</name>
</gene>